<feature type="region of interest" description="Disordered" evidence="1">
    <location>
        <begin position="1"/>
        <end position="44"/>
    </location>
</feature>
<keyword evidence="3" id="KW-1185">Reference proteome</keyword>
<organism evidence="2 3">
    <name type="scientific">Protopolystoma xenopodis</name>
    <dbReference type="NCBI Taxonomy" id="117903"/>
    <lineage>
        <taxon>Eukaryota</taxon>
        <taxon>Metazoa</taxon>
        <taxon>Spiralia</taxon>
        <taxon>Lophotrochozoa</taxon>
        <taxon>Platyhelminthes</taxon>
        <taxon>Monogenea</taxon>
        <taxon>Polyopisthocotylea</taxon>
        <taxon>Polystomatidea</taxon>
        <taxon>Polystomatidae</taxon>
        <taxon>Protopolystoma</taxon>
    </lineage>
</organism>
<dbReference type="AlphaFoldDB" id="A0A448X0R9"/>
<feature type="compositionally biased region" description="Polar residues" evidence="1">
    <location>
        <begin position="24"/>
        <end position="36"/>
    </location>
</feature>
<name>A0A448X0R9_9PLAT</name>
<evidence type="ECO:0000313" key="3">
    <source>
        <dbReference type="Proteomes" id="UP000784294"/>
    </source>
</evidence>
<accession>A0A448X0R9</accession>
<reference evidence="2" key="1">
    <citation type="submission" date="2018-11" db="EMBL/GenBank/DDBJ databases">
        <authorList>
            <consortium name="Pathogen Informatics"/>
        </authorList>
    </citation>
    <scope>NUCLEOTIDE SEQUENCE</scope>
</reference>
<dbReference type="Proteomes" id="UP000784294">
    <property type="component" value="Unassembled WGS sequence"/>
</dbReference>
<comment type="caution">
    <text evidence="2">The sequence shown here is derived from an EMBL/GenBank/DDBJ whole genome shotgun (WGS) entry which is preliminary data.</text>
</comment>
<gene>
    <name evidence="2" type="ORF">PXEA_LOCUS18594</name>
</gene>
<dbReference type="EMBL" id="CAAALY010072001">
    <property type="protein sequence ID" value="VEL25154.1"/>
    <property type="molecule type" value="Genomic_DNA"/>
</dbReference>
<protein>
    <submittedName>
        <fullName evidence="2">Uncharacterized protein</fullName>
    </submittedName>
</protein>
<evidence type="ECO:0000256" key="1">
    <source>
        <dbReference type="SAM" id="MobiDB-lite"/>
    </source>
</evidence>
<evidence type="ECO:0000313" key="2">
    <source>
        <dbReference type="EMBL" id="VEL25154.1"/>
    </source>
</evidence>
<proteinExistence type="predicted"/>
<sequence length="44" mass="4276">MSSGSVDGPTSLHSGRPGRRGPASMTTEPGSITGSPAETGETCA</sequence>